<dbReference type="Pfam" id="PF03788">
    <property type="entry name" value="LrgA"/>
    <property type="match status" value="1"/>
</dbReference>
<feature type="transmembrane region" description="Helical" evidence="6">
    <location>
        <begin position="49"/>
        <end position="71"/>
    </location>
</feature>
<keyword evidence="8" id="KW-1185">Reference proteome</keyword>
<evidence type="ECO:0000256" key="1">
    <source>
        <dbReference type="ARBA" id="ARBA00004651"/>
    </source>
</evidence>
<dbReference type="InterPro" id="IPR005538">
    <property type="entry name" value="LrgA/CidA"/>
</dbReference>
<name>K6YFI2_9ALTE</name>
<evidence type="ECO:0000256" key="4">
    <source>
        <dbReference type="ARBA" id="ARBA00022989"/>
    </source>
</evidence>
<keyword evidence="3 6" id="KW-0812">Transmembrane</keyword>
<dbReference type="GO" id="GO:0005886">
    <property type="term" value="C:plasma membrane"/>
    <property type="evidence" value="ECO:0007669"/>
    <property type="project" value="UniProtKB-SubCell"/>
</dbReference>
<feature type="transmembrane region" description="Helical" evidence="6">
    <location>
        <begin position="26"/>
        <end position="42"/>
    </location>
</feature>
<evidence type="ECO:0000256" key="2">
    <source>
        <dbReference type="ARBA" id="ARBA00022475"/>
    </source>
</evidence>
<dbReference type="EMBL" id="BAEN01000054">
    <property type="protein sequence ID" value="GAC15373.1"/>
    <property type="molecule type" value="Genomic_DNA"/>
</dbReference>
<evidence type="ECO:0000256" key="3">
    <source>
        <dbReference type="ARBA" id="ARBA00022692"/>
    </source>
</evidence>
<protein>
    <recommendedName>
        <fullName evidence="9">Holin-like protein</fullName>
    </recommendedName>
</protein>
<comment type="caution">
    <text evidence="7">The sequence shown here is derived from an EMBL/GenBank/DDBJ whole genome shotgun (WGS) entry which is preliminary data.</text>
</comment>
<evidence type="ECO:0008006" key="9">
    <source>
        <dbReference type="Google" id="ProtNLM"/>
    </source>
</evidence>
<reference evidence="7 8" key="1">
    <citation type="journal article" date="2017" name="Antonie Van Leeuwenhoek">
        <title>Rhizobium rhizosphaerae sp. nov., a novel species isolated from rice rhizosphere.</title>
        <authorList>
            <person name="Zhao J.J."/>
            <person name="Zhang J."/>
            <person name="Zhang R.J."/>
            <person name="Zhang C.W."/>
            <person name="Yin H.Q."/>
            <person name="Zhang X.X."/>
        </authorList>
    </citation>
    <scope>NUCLEOTIDE SEQUENCE [LARGE SCALE GENOMIC DNA]</scope>
    <source>
        <strain evidence="7 8">E3</strain>
    </source>
</reference>
<keyword evidence="5 6" id="KW-0472">Membrane</keyword>
<evidence type="ECO:0000256" key="6">
    <source>
        <dbReference type="SAM" id="Phobius"/>
    </source>
</evidence>
<sequence length="79" mass="9001">MLFFCLSVGILPSRFMQDGARLMLKHMLLFFIPIAVGLMDYFEVLYQELGLILACTIVANICVAVLLSLLFKRFNLKVN</sequence>
<dbReference type="PANTHER" id="PTHR33931">
    <property type="entry name" value="HOLIN-LIKE PROTEIN CIDA-RELATED"/>
    <property type="match status" value="1"/>
</dbReference>
<evidence type="ECO:0000313" key="7">
    <source>
        <dbReference type="EMBL" id="GAC15373.1"/>
    </source>
</evidence>
<keyword evidence="2" id="KW-1003">Cell membrane</keyword>
<gene>
    <name evidence="7" type="ORF">GLIP_2752</name>
</gene>
<accession>K6YFI2</accession>
<evidence type="ECO:0000313" key="8">
    <source>
        <dbReference type="Proteomes" id="UP000006334"/>
    </source>
</evidence>
<evidence type="ECO:0000256" key="5">
    <source>
        <dbReference type="ARBA" id="ARBA00023136"/>
    </source>
</evidence>
<organism evidence="7 8">
    <name type="scientific">Aliiglaciecola lipolytica E3</name>
    <dbReference type="NCBI Taxonomy" id="1127673"/>
    <lineage>
        <taxon>Bacteria</taxon>
        <taxon>Pseudomonadati</taxon>
        <taxon>Pseudomonadota</taxon>
        <taxon>Gammaproteobacteria</taxon>
        <taxon>Alteromonadales</taxon>
        <taxon>Alteromonadaceae</taxon>
        <taxon>Aliiglaciecola</taxon>
    </lineage>
</organism>
<dbReference type="AlphaFoldDB" id="K6YFI2"/>
<dbReference type="STRING" id="1127673.GLIP_2752"/>
<dbReference type="Proteomes" id="UP000006334">
    <property type="component" value="Unassembled WGS sequence"/>
</dbReference>
<keyword evidence="4 6" id="KW-1133">Transmembrane helix</keyword>
<proteinExistence type="predicted"/>
<dbReference type="PANTHER" id="PTHR33931:SF5">
    <property type="entry name" value="UPF0299 MEMBRANE PROTEIN YOHJ"/>
    <property type="match status" value="1"/>
</dbReference>
<comment type="subcellular location">
    <subcellularLocation>
        <location evidence="1">Cell membrane</location>
        <topology evidence="1">Multi-pass membrane protein</topology>
    </subcellularLocation>
</comment>